<protein>
    <submittedName>
        <fullName evidence="1">Uncharacterized protein</fullName>
    </submittedName>
</protein>
<name>A0AAD7P5F8_QUISA</name>
<organism evidence="1 2">
    <name type="scientific">Quillaja saponaria</name>
    <name type="common">Soap bark tree</name>
    <dbReference type="NCBI Taxonomy" id="32244"/>
    <lineage>
        <taxon>Eukaryota</taxon>
        <taxon>Viridiplantae</taxon>
        <taxon>Streptophyta</taxon>
        <taxon>Embryophyta</taxon>
        <taxon>Tracheophyta</taxon>
        <taxon>Spermatophyta</taxon>
        <taxon>Magnoliopsida</taxon>
        <taxon>eudicotyledons</taxon>
        <taxon>Gunneridae</taxon>
        <taxon>Pentapetalae</taxon>
        <taxon>rosids</taxon>
        <taxon>fabids</taxon>
        <taxon>Fabales</taxon>
        <taxon>Quillajaceae</taxon>
        <taxon>Quillaja</taxon>
    </lineage>
</organism>
<comment type="caution">
    <text evidence="1">The sequence shown here is derived from an EMBL/GenBank/DDBJ whole genome shotgun (WGS) entry which is preliminary data.</text>
</comment>
<dbReference type="Proteomes" id="UP001163823">
    <property type="component" value="Chromosome 14"/>
</dbReference>
<evidence type="ECO:0000313" key="1">
    <source>
        <dbReference type="EMBL" id="KAJ7942629.1"/>
    </source>
</evidence>
<gene>
    <name evidence="1" type="ORF">O6P43_032274</name>
</gene>
<dbReference type="KEGG" id="qsa:O6P43_032274"/>
<proteinExistence type="predicted"/>
<dbReference type="EMBL" id="JARAOO010000014">
    <property type="protein sequence ID" value="KAJ7942629.1"/>
    <property type="molecule type" value="Genomic_DNA"/>
</dbReference>
<accession>A0AAD7P5F8</accession>
<reference evidence="1" key="1">
    <citation type="journal article" date="2023" name="Science">
        <title>Elucidation of the pathway for biosynthesis of saponin adjuvants from the soapbark tree.</title>
        <authorList>
            <person name="Reed J."/>
            <person name="Orme A."/>
            <person name="El-Demerdash A."/>
            <person name="Owen C."/>
            <person name="Martin L.B.B."/>
            <person name="Misra R.C."/>
            <person name="Kikuchi S."/>
            <person name="Rejzek M."/>
            <person name="Martin A.C."/>
            <person name="Harkess A."/>
            <person name="Leebens-Mack J."/>
            <person name="Louveau T."/>
            <person name="Stephenson M.J."/>
            <person name="Osbourn A."/>
        </authorList>
    </citation>
    <scope>NUCLEOTIDE SEQUENCE</scope>
    <source>
        <strain evidence="1">S10</strain>
    </source>
</reference>
<evidence type="ECO:0000313" key="2">
    <source>
        <dbReference type="Proteomes" id="UP001163823"/>
    </source>
</evidence>
<sequence>MPCSASCFAFLCGSTGVRTLHLGNFGFELSLDRPRPPVFVSSLDLAAGVVLQQRGKPPDLGRREGAAAVFAATAVQGRCPSSCV</sequence>
<dbReference type="AlphaFoldDB" id="A0AAD7P5F8"/>
<keyword evidence="2" id="KW-1185">Reference proteome</keyword>